<dbReference type="SUPFAM" id="SSF100939">
    <property type="entry name" value="SPOC domain-like"/>
    <property type="match status" value="1"/>
</dbReference>
<dbReference type="GO" id="GO:0006303">
    <property type="term" value="P:double-strand break repair via nonhomologous end joining"/>
    <property type="evidence" value="ECO:0007669"/>
    <property type="project" value="InterPro"/>
</dbReference>
<dbReference type="HAMAP" id="MF_01875">
    <property type="entry name" value="Prokaryotic_Ku"/>
    <property type="match status" value="1"/>
</dbReference>
<sequence>MAEVVQLVEKTAGKEEDGAEDEESIPSAPPRTIWSGSLRIGLVNIPVKAVSMIRNTRISFRMLHKACKTPISFKRYCQEGEEVMLADIVYGYPLGNEKYVVLEKKEIDKAKPESRSTIALDRFVSFFEVDPHYFEKTYLLLPDRSEEAYSLLRAVMEKTGKAAIGRITMHSRERPVIVHYYRQAIAATTMRYPDEIRDPSGYSVLKELPEPSEKEMVLGFEIVRGLTGELDYSAYEDEYKKRIEALVRSKMEGIVSVPERKKKEKPPAKSLMEALRATADSLK</sequence>
<dbReference type="PANTHER" id="PTHR41251:SF1">
    <property type="entry name" value="NON-HOMOLOGOUS END JOINING PROTEIN KU"/>
    <property type="match status" value="1"/>
</dbReference>
<accession>A0A0W8F917</accession>
<dbReference type="SMART" id="SM00559">
    <property type="entry name" value="Ku78"/>
    <property type="match status" value="1"/>
</dbReference>
<dbReference type="EMBL" id="LNQE01001447">
    <property type="protein sequence ID" value="KUG17351.1"/>
    <property type="molecule type" value="Genomic_DNA"/>
</dbReference>
<dbReference type="InterPro" id="IPR016194">
    <property type="entry name" value="SPOC-like_C_dom_sf"/>
</dbReference>
<name>A0A0W8F917_9ZZZZ</name>
<dbReference type="InterPro" id="IPR006164">
    <property type="entry name" value="DNA_bd_Ku70/Ku80"/>
</dbReference>
<dbReference type="GO" id="GO:0003690">
    <property type="term" value="F:double-stranded DNA binding"/>
    <property type="evidence" value="ECO:0007669"/>
    <property type="project" value="TreeGrafter"/>
</dbReference>
<dbReference type="PANTHER" id="PTHR41251">
    <property type="entry name" value="NON-HOMOLOGOUS END JOINING PROTEIN KU"/>
    <property type="match status" value="1"/>
</dbReference>
<dbReference type="InterPro" id="IPR009187">
    <property type="entry name" value="Prok_Ku"/>
</dbReference>
<dbReference type="AlphaFoldDB" id="A0A0W8F917"/>
<dbReference type="PIRSF" id="PIRSF006493">
    <property type="entry name" value="Prok_Ku"/>
    <property type="match status" value="1"/>
</dbReference>
<dbReference type="Pfam" id="PF02735">
    <property type="entry name" value="Ku"/>
    <property type="match status" value="1"/>
</dbReference>
<feature type="domain" description="Ku" evidence="2">
    <location>
        <begin position="80"/>
        <end position="207"/>
    </location>
</feature>
<proteinExistence type="inferred from homology"/>
<protein>
    <submittedName>
        <fullName evidence="3">Ku domain protein</fullName>
    </submittedName>
</protein>
<dbReference type="NCBIfam" id="TIGR02772">
    <property type="entry name" value="Ku_bact"/>
    <property type="match status" value="1"/>
</dbReference>
<dbReference type="Gene3D" id="2.40.290.10">
    <property type="match status" value="1"/>
</dbReference>
<reference evidence="3" key="1">
    <citation type="journal article" date="2015" name="Proc. Natl. Acad. Sci. U.S.A.">
        <title>Networks of energetic and metabolic interactions define dynamics in microbial communities.</title>
        <authorList>
            <person name="Embree M."/>
            <person name="Liu J.K."/>
            <person name="Al-Bassam M.M."/>
            <person name="Zengler K."/>
        </authorList>
    </citation>
    <scope>NUCLEOTIDE SEQUENCE</scope>
</reference>
<comment type="caution">
    <text evidence="3">The sequence shown here is derived from an EMBL/GenBank/DDBJ whole genome shotgun (WGS) entry which is preliminary data.</text>
</comment>
<keyword evidence="1" id="KW-0238">DNA-binding</keyword>
<evidence type="ECO:0000256" key="1">
    <source>
        <dbReference type="ARBA" id="ARBA00023125"/>
    </source>
</evidence>
<evidence type="ECO:0000313" key="3">
    <source>
        <dbReference type="EMBL" id="KUG17351.1"/>
    </source>
</evidence>
<organism evidence="3">
    <name type="scientific">hydrocarbon metagenome</name>
    <dbReference type="NCBI Taxonomy" id="938273"/>
    <lineage>
        <taxon>unclassified sequences</taxon>
        <taxon>metagenomes</taxon>
        <taxon>ecological metagenomes</taxon>
    </lineage>
</organism>
<evidence type="ECO:0000259" key="2">
    <source>
        <dbReference type="SMART" id="SM00559"/>
    </source>
</evidence>
<gene>
    <name evidence="3" type="ORF">ASZ90_012951</name>
</gene>